<keyword evidence="5" id="KW-0808">Transferase</keyword>
<sequence>MNVNFTCRLASRSLLRVRGVDTHAFLQGLYTNDVGQLTPGGSQWGCFLFFTGKVICEAHLYQCRQEHDGQIAVLVDVHNDAREPLFEHLTEMKMRKKVSIEDVSQHLTVVASVHNTTADILHNERVRDIRMAEHFQDSRSFALLKGANGLPTPADTPGPRHCQLFKTVVPVEWCPSSYQLDHGEGYDRLLYTNGIGEGPQVFKYNKTLPFEGNIDLLKGVSFHKGCYVGQELTHRTHVMLVTRKRTVPLTFGGSTPPEVGDSVVIDGKDKVGEVTAVSGDVGLGVLRLRYVDKTTRTIPNLSVKSKAEVDIPARMEIPEWWPKSTVKKLLKNNE</sequence>
<accession>A0A7G2CNH1</accession>
<dbReference type="InterPro" id="IPR027266">
    <property type="entry name" value="TrmE/GcvT-like"/>
</dbReference>
<keyword evidence="2" id="KW-0809">Transit peptide</keyword>
<protein>
    <submittedName>
        <fullName evidence="5">Aminomethyltransferase folate-binding domain containing protein, putative</fullName>
    </submittedName>
</protein>
<dbReference type="GO" id="GO:0008168">
    <property type="term" value="F:methyltransferase activity"/>
    <property type="evidence" value="ECO:0007669"/>
    <property type="project" value="UniProtKB-KW"/>
</dbReference>
<reference evidence="5 6" key="1">
    <citation type="submission" date="2020-08" db="EMBL/GenBank/DDBJ databases">
        <authorList>
            <person name="Newling K."/>
            <person name="Davey J."/>
            <person name="Forrester S."/>
        </authorList>
    </citation>
    <scope>NUCLEOTIDE SEQUENCE [LARGE SCALE GENOMIC DNA]</scope>
    <source>
        <strain evidence="6">Crithidia deanei Carvalho (ATCC PRA-265)</strain>
    </source>
</reference>
<dbReference type="Pfam" id="PF25455">
    <property type="entry name" value="Beta-barrel_CAF17_C"/>
    <property type="match status" value="1"/>
</dbReference>
<proteinExistence type="predicted"/>
<evidence type="ECO:0000259" key="4">
    <source>
        <dbReference type="Pfam" id="PF25455"/>
    </source>
</evidence>
<dbReference type="PANTHER" id="PTHR22602">
    <property type="entry name" value="TRANSFERASE CAF17, MITOCHONDRIAL-RELATED"/>
    <property type="match status" value="1"/>
</dbReference>
<dbReference type="EMBL" id="LR877159">
    <property type="protein sequence ID" value="CAD2219772.1"/>
    <property type="molecule type" value="Genomic_DNA"/>
</dbReference>
<evidence type="ECO:0000313" key="6">
    <source>
        <dbReference type="Proteomes" id="UP000515908"/>
    </source>
</evidence>
<organism evidence="5 6">
    <name type="scientific">Angomonas deanei</name>
    <dbReference type="NCBI Taxonomy" id="59799"/>
    <lineage>
        <taxon>Eukaryota</taxon>
        <taxon>Discoba</taxon>
        <taxon>Euglenozoa</taxon>
        <taxon>Kinetoplastea</taxon>
        <taxon>Metakinetoplastina</taxon>
        <taxon>Trypanosomatida</taxon>
        <taxon>Trypanosomatidae</taxon>
        <taxon>Strigomonadinae</taxon>
        <taxon>Angomonas</taxon>
    </lineage>
</organism>
<feature type="domain" description="CAF17 C-terminal" evidence="4">
    <location>
        <begin position="243"/>
        <end position="323"/>
    </location>
</feature>
<dbReference type="GO" id="GO:0016226">
    <property type="term" value="P:iron-sulfur cluster assembly"/>
    <property type="evidence" value="ECO:0007669"/>
    <property type="project" value="TreeGrafter"/>
</dbReference>
<dbReference type="Gene3D" id="3.30.1360.120">
    <property type="entry name" value="Probable tRNA modification gtpase trme, domain 1"/>
    <property type="match status" value="1"/>
</dbReference>
<keyword evidence="6" id="KW-1185">Reference proteome</keyword>
<dbReference type="InterPro" id="IPR057460">
    <property type="entry name" value="CAF17_C"/>
</dbReference>
<dbReference type="InterPro" id="IPR017703">
    <property type="entry name" value="YgfZ/GCV_T_CS"/>
</dbReference>
<dbReference type="PIRSF" id="PIRSF006487">
    <property type="entry name" value="GcvT"/>
    <property type="match status" value="1"/>
</dbReference>
<dbReference type="GO" id="GO:0032259">
    <property type="term" value="P:methylation"/>
    <property type="evidence" value="ECO:0007669"/>
    <property type="project" value="UniProtKB-KW"/>
</dbReference>
<dbReference type="AlphaFoldDB" id="A0A7G2CNH1"/>
<evidence type="ECO:0000256" key="2">
    <source>
        <dbReference type="ARBA" id="ARBA00022946"/>
    </source>
</evidence>
<evidence type="ECO:0000256" key="1">
    <source>
        <dbReference type="ARBA" id="ARBA00004173"/>
    </source>
</evidence>
<dbReference type="GO" id="GO:0005759">
    <property type="term" value="C:mitochondrial matrix"/>
    <property type="evidence" value="ECO:0007669"/>
    <property type="project" value="TreeGrafter"/>
</dbReference>
<dbReference type="NCBIfam" id="TIGR03317">
    <property type="entry name" value="ygfZ_signature"/>
    <property type="match status" value="1"/>
</dbReference>
<evidence type="ECO:0000313" key="5">
    <source>
        <dbReference type="EMBL" id="CAD2219772.1"/>
    </source>
</evidence>
<dbReference type="VEuPathDB" id="TriTrypDB:ADEAN_000728100"/>
<dbReference type="PANTHER" id="PTHR22602:SF0">
    <property type="entry name" value="TRANSFERASE CAF17, MITOCHONDRIAL-RELATED"/>
    <property type="match status" value="1"/>
</dbReference>
<dbReference type="InterPro" id="IPR045179">
    <property type="entry name" value="YgfZ/GcvT"/>
</dbReference>
<keyword evidence="5" id="KW-0489">Methyltransferase</keyword>
<keyword evidence="3" id="KW-0496">Mitochondrion</keyword>
<evidence type="ECO:0000256" key="3">
    <source>
        <dbReference type="ARBA" id="ARBA00023128"/>
    </source>
</evidence>
<gene>
    <name evidence="5" type="ORF">ADEAN_000728100</name>
</gene>
<comment type="subcellular location">
    <subcellularLocation>
        <location evidence="1">Mitochondrion</location>
    </subcellularLocation>
</comment>
<name>A0A7G2CNH1_9TRYP</name>
<dbReference type="Proteomes" id="UP000515908">
    <property type="component" value="Chromosome 15"/>
</dbReference>
<dbReference type="SUPFAM" id="SSF103025">
    <property type="entry name" value="Folate-binding domain"/>
    <property type="match status" value="1"/>
</dbReference>